<keyword evidence="1" id="KW-0732">Signal</keyword>
<dbReference type="InterPro" id="IPR010895">
    <property type="entry name" value="CHRD"/>
</dbReference>
<dbReference type="InterPro" id="IPR013424">
    <property type="entry name" value="Ice-binding_C"/>
</dbReference>
<reference evidence="4" key="1">
    <citation type="submission" date="2016-10" db="EMBL/GenBank/DDBJ databases">
        <authorList>
            <person name="Varghese N."/>
            <person name="Submissions S."/>
        </authorList>
    </citation>
    <scope>NUCLEOTIDE SEQUENCE [LARGE SCALE GENOMIC DNA]</scope>
    <source>
        <strain evidence="4">CGMCC 1.11014</strain>
    </source>
</reference>
<dbReference type="NCBIfam" id="TIGR02595">
    <property type="entry name" value="PEP_CTERM"/>
    <property type="match status" value="1"/>
</dbReference>
<feature type="domain" description="CHRD" evidence="2">
    <location>
        <begin position="23"/>
        <end position="173"/>
    </location>
</feature>
<proteinExistence type="predicted"/>
<accession>A0A1I7LEZ5</accession>
<dbReference type="EMBL" id="FPBO01000028">
    <property type="protein sequence ID" value="SFV08253.1"/>
    <property type="molecule type" value="Genomic_DNA"/>
</dbReference>
<feature type="chain" id="PRO_5011625302" evidence="1">
    <location>
        <begin position="23"/>
        <end position="195"/>
    </location>
</feature>
<protein>
    <submittedName>
        <fullName evidence="3">PEP-CTERM protein-sorting domain-containing protein</fullName>
    </submittedName>
</protein>
<evidence type="ECO:0000313" key="3">
    <source>
        <dbReference type="EMBL" id="SFV08253.1"/>
    </source>
</evidence>
<sequence length="195" mass="20078">MKTPLKTGLALCALLLGAAAHAAPTTYVANLNGLAEFPPNESPGTGGAVVVFDLEAHTLNLDVLFNGLVGTTTAAHIHCCTALPGLENAGVATETPTFGGFPLGVSGGMYSQSYDTTLTDSWNPAFIAANGGTTAGAEAAFNAGLNSGRAYLNIHSTVWPGGEIRGFLQPVPEPGQWGMLLMGIPAVLAWRRRRS</sequence>
<dbReference type="STRING" id="1035707.SAMN05216552_102813"/>
<dbReference type="OrthoDB" id="571052at2"/>
<organism evidence="3 4">
    <name type="scientific">Pseudoduganella namucuonensis</name>
    <dbReference type="NCBI Taxonomy" id="1035707"/>
    <lineage>
        <taxon>Bacteria</taxon>
        <taxon>Pseudomonadati</taxon>
        <taxon>Pseudomonadota</taxon>
        <taxon>Betaproteobacteria</taxon>
        <taxon>Burkholderiales</taxon>
        <taxon>Oxalobacteraceae</taxon>
        <taxon>Telluria group</taxon>
        <taxon>Pseudoduganella</taxon>
    </lineage>
</organism>
<dbReference type="SMART" id="SM00754">
    <property type="entry name" value="CHRD"/>
    <property type="match status" value="1"/>
</dbReference>
<name>A0A1I7LEZ5_9BURK</name>
<evidence type="ECO:0000259" key="2">
    <source>
        <dbReference type="PROSITE" id="PS50933"/>
    </source>
</evidence>
<dbReference type="Pfam" id="PF07452">
    <property type="entry name" value="CHRD"/>
    <property type="match status" value="1"/>
</dbReference>
<dbReference type="Proteomes" id="UP000199391">
    <property type="component" value="Unassembled WGS sequence"/>
</dbReference>
<dbReference type="RefSeq" id="WP_093558182.1">
    <property type="nucleotide sequence ID" value="NZ_FPBO01000028.1"/>
</dbReference>
<evidence type="ECO:0000313" key="4">
    <source>
        <dbReference type="Proteomes" id="UP000199391"/>
    </source>
</evidence>
<dbReference type="AlphaFoldDB" id="A0A1I7LEZ5"/>
<keyword evidence="4" id="KW-1185">Reference proteome</keyword>
<feature type="signal peptide" evidence="1">
    <location>
        <begin position="1"/>
        <end position="22"/>
    </location>
</feature>
<dbReference type="PROSITE" id="PS50933">
    <property type="entry name" value="CHRD"/>
    <property type="match status" value="1"/>
</dbReference>
<evidence type="ECO:0000256" key="1">
    <source>
        <dbReference type="SAM" id="SignalP"/>
    </source>
</evidence>
<gene>
    <name evidence="3" type="ORF">SAMN05216552_102813</name>
</gene>